<name>A0A0W0VEM2_9GAMM</name>
<keyword evidence="4" id="KW-1185">Reference proteome</keyword>
<accession>A0A0W0VEM2</accession>
<feature type="domain" description="AsmA" evidence="2">
    <location>
        <begin position="12"/>
        <end position="195"/>
    </location>
</feature>
<evidence type="ECO:0000256" key="1">
    <source>
        <dbReference type="SAM" id="Phobius"/>
    </source>
</evidence>
<dbReference type="GO" id="GO:0090313">
    <property type="term" value="P:regulation of protein targeting to membrane"/>
    <property type="evidence" value="ECO:0007669"/>
    <property type="project" value="TreeGrafter"/>
</dbReference>
<feature type="domain" description="AsmA" evidence="2">
    <location>
        <begin position="245"/>
        <end position="421"/>
    </location>
</feature>
<dbReference type="AlphaFoldDB" id="A0A0W0VEM2"/>
<dbReference type="OrthoDB" id="9766390at2"/>
<keyword evidence="1" id="KW-1133">Transmembrane helix</keyword>
<dbReference type="EMBL" id="LNYI01000060">
    <property type="protein sequence ID" value="KTD18577.1"/>
    <property type="molecule type" value="Genomic_DNA"/>
</dbReference>
<reference evidence="3 4" key="1">
    <citation type="submission" date="2015-11" db="EMBL/GenBank/DDBJ databases">
        <title>Genomic analysis of 38 Legionella species identifies large and diverse effector repertoires.</title>
        <authorList>
            <person name="Burstein D."/>
            <person name="Amaro F."/>
            <person name="Zusman T."/>
            <person name="Lifshitz Z."/>
            <person name="Cohen O."/>
            <person name="Gilbert J.A."/>
            <person name="Pupko T."/>
            <person name="Shuman H.A."/>
            <person name="Segal G."/>
        </authorList>
    </citation>
    <scope>NUCLEOTIDE SEQUENCE [LARGE SCALE GENOMIC DNA]</scope>
    <source>
        <strain evidence="3 4">ATCC 49751</strain>
    </source>
</reference>
<comment type="caution">
    <text evidence="3">The sequence shown here is derived from an EMBL/GenBank/DDBJ whole genome shotgun (WGS) entry which is preliminary data.</text>
</comment>
<gene>
    <name evidence="3" type="ORF">Llan_2495</name>
</gene>
<dbReference type="eggNOG" id="COG2982">
    <property type="taxonomic scope" value="Bacteria"/>
</dbReference>
<dbReference type="Pfam" id="PF05170">
    <property type="entry name" value="AsmA"/>
    <property type="match status" value="2"/>
</dbReference>
<dbReference type="PANTHER" id="PTHR30441">
    <property type="entry name" value="DUF748 DOMAIN-CONTAINING PROTEIN"/>
    <property type="match status" value="1"/>
</dbReference>
<organism evidence="3 4">
    <name type="scientific">Legionella lansingensis</name>
    <dbReference type="NCBI Taxonomy" id="45067"/>
    <lineage>
        <taxon>Bacteria</taxon>
        <taxon>Pseudomonadati</taxon>
        <taxon>Pseudomonadota</taxon>
        <taxon>Gammaproteobacteria</taxon>
        <taxon>Legionellales</taxon>
        <taxon>Legionellaceae</taxon>
        <taxon>Legionella</taxon>
    </lineage>
</organism>
<dbReference type="InterPro" id="IPR052894">
    <property type="entry name" value="AsmA-related"/>
</dbReference>
<dbReference type="InterPro" id="IPR007844">
    <property type="entry name" value="AsmA"/>
</dbReference>
<keyword evidence="1" id="KW-0472">Membrane</keyword>
<evidence type="ECO:0000313" key="3">
    <source>
        <dbReference type="EMBL" id="KTD18577.1"/>
    </source>
</evidence>
<dbReference type="PATRIC" id="fig|45067.4.peg.2622"/>
<evidence type="ECO:0000313" key="4">
    <source>
        <dbReference type="Proteomes" id="UP000054869"/>
    </source>
</evidence>
<keyword evidence="1" id="KW-0812">Transmembrane</keyword>
<dbReference type="STRING" id="45067.Llan_2495"/>
<dbReference type="PANTHER" id="PTHR30441:SF8">
    <property type="entry name" value="DUF748 DOMAIN-CONTAINING PROTEIN"/>
    <property type="match status" value="1"/>
</dbReference>
<dbReference type="Proteomes" id="UP000054869">
    <property type="component" value="Unassembled WGS sequence"/>
</dbReference>
<evidence type="ECO:0000259" key="2">
    <source>
        <dbReference type="Pfam" id="PF05170"/>
    </source>
</evidence>
<proteinExistence type="predicted"/>
<sequence length="528" mass="58819">MLAVSSLSLKMKFLKRLVFTFSALVIIASLILWTLSKSIRPEIVKDYINAQLTALTHQNSKIEGDISWQIFPRPAIRVIDVQIGEQDKSYYAVKLDNLLFNLKITPLLRGKLVFSELNANGFQVNINPDAQLPVKFKKSLSSEQTQNHHVAEQFAIERVLLSHGQIILKQNQQITTLSNLQIGAEQFNLKKIPFPIQLKTQLAIISENKTLAKVQVNFKGSTALSTSLFNNPLLALQNTPLNGQLSLQDLKVKQIKISKVSANVKTKTGVFSLNPLTVSLYNGESVGDLAYEFASGKLTLNQTATNLNANKLLHDLLKKKLFKGSLDFSLHSQANVQRSNWHESILGKGSLTIKDGELESINLDRVIDETSKKINQLLSGKKDQVNDVLQLSQFDDPSFFRGNTAFKLLTFQYTLQNGKLQSDSLVLQTDRLQLKGDGELNLSDDSLNSHLFAKVSLTDPEVDKIQQLLGGNFPLLVKGTLKAPIVLPNLGVINPILSKFWLKETLAKPVKQIHNQIKSLLTSDNEIN</sequence>
<protein>
    <submittedName>
        <fullName evidence="3">Putative asmA protein</fullName>
    </submittedName>
</protein>
<dbReference type="GO" id="GO:0005886">
    <property type="term" value="C:plasma membrane"/>
    <property type="evidence" value="ECO:0007669"/>
    <property type="project" value="TreeGrafter"/>
</dbReference>
<feature type="transmembrane region" description="Helical" evidence="1">
    <location>
        <begin position="17"/>
        <end position="35"/>
    </location>
</feature>